<gene>
    <name evidence="8 12" type="primary">der</name>
    <name evidence="12" type="ORF">GV368_09315</name>
</gene>
<dbReference type="InterPro" id="IPR006073">
    <property type="entry name" value="GTP-bd"/>
</dbReference>
<dbReference type="Pfam" id="PF14714">
    <property type="entry name" value="KH_dom-like"/>
    <property type="match status" value="1"/>
</dbReference>
<evidence type="ECO:0000313" key="12">
    <source>
        <dbReference type="EMBL" id="NMH17291.1"/>
    </source>
</evidence>
<comment type="function">
    <text evidence="8 10">GTPase that plays an essential role in the late steps of ribosome biogenesis.</text>
</comment>
<evidence type="ECO:0000256" key="9">
    <source>
        <dbReference type="PROSITE-ProRule" id="PRU01049"/>
    </source>
</evidence>
<reference evidence="12 13" key="1">
    <citation type="journal article" date="2020" name="Curr. Microbiol.">
        <title>Tepidiphilus baoligensis sp. nov., a Novel Bacterium of the Family Hydrogenophilaceae Isolated from an Oil Reservoir.</title>
        <authorList>
            <person name="Zhang X."/>
            <person name="Wang G."/>
            <person name="Ma X."/>
            <person name="Yu J."/>
            <person name="You J."/>
            <person name="Xue Y."/>
            <person name="Ma Y."/>
        </authorList>
    </citation>
    <scope>NUCLEOTIDE SEQUENCE [LARGE SCALE GENOMIC DNA]</scope>
    <source>
        <strain evidence="12 13">B18-69</strain>
    </source>
</reference>
<dbReference type="Proteomes" id="UP000669605">
    <property type="component" value="Unassembled WGS sequence"/>
</dbReference>
<proteinExistence type="inferred from homology"/>
<keyword evidence="6 8" id="KW-0342">GTP-binding</keyword>
<keyword evidence="4 10" id="KW-0677">Repeat</keyword>
<dbReference type="InterPro" id="IPR027417">
    <property type="entry name" value="P-loop_NTPase"/>
</dbReference>
<comment type="similarity">
    <text evidence="1 8 9 10">Belongs to the TRAFAC class TrmE-Era-EngA-EngB-Septin-like GTPase superfamily. EngA (Der) GTPase family.</text>
</comment>
<dbReference type="InterPro" id="IPR016484">
    <property type="entry name" value="GTPase_Der"/>
</dbReference>
<feature type="binding site" evidence="8">
    <location>
        <begin position="121"/>
        <end position="124"/>
    </location>
    <ligand>
        <name>GTP</name>
        <dbReference type="ChEBI" id="CHEBI:37565"/>
        <label>1</label>
    </ligand>
</feature>
<dbReference type="PIRSF" id="PIRSF006485">
    <property type="entry name" value="GTP-binding_EngA"/>
    <property type="match status" value="1"/>
</dbReference>
<dbReference type="InterPro" id="IPR031166">
    <property type="entry name" value="G_ENGA"/>
</dbReference>
<evidence type="ECO:0000256" key="8">
    <source>
        <dbReference type="HAMAP-Rule" id="MF_00195"/>
    </source>
</evidence>
<keyword evidence="3 8" id="KW-0690">Ribosome biogenesis</keyword>
<dbReference type="NCBIfam" id="TIGR00231">
    <property type="entry name" value="small_GTP"/>
    <property type="match status" value="2"/>
</dbReference>
<dbReference type="InterPro" id="IPR005225">
    <property type="entry name" value="Small_GTP-bd"/>
</dbReference>
<dbReference type="RefSeq" id="WP_169116333.1">
    <property type="nucleotide sequence ID" value="NZ_JAAAUB010000015.1"/>
</dbReference>
<feature type="binding site" evidence="8">
    <location>
        <begin position="11"/>
        <end position="18"/>
    </location>
    <ligand>
        <name>GTP</name>
        <dbReference type="ChEBI" id="CHEBI:37565"/>
        <label>1</label>
    </ligand>
</feature>
<feature type="binding site" evidence="8">
    <location>
        <begin position="186"/>
        <end position="193"/>
    </location>
    <ligand>
        <name>GTP</name>
        <dbReference type="ChEBI" id="CHEBI:37565"/>
        <label>2</label>
    </ligand>
</feature>
<dbReference type="InterPro" id="IPR015946">
    <property type="entry name" value="KH_dom-like_a/b"/>
</dbReference>
<evidence type="ECO:0000256" key="10">
    <source>
        <dbReference type="RuleBase" id="RU004481"/>
    </source>
</evidence>
<dbReference type="SUPFAM" id="SSF52540">
    <property type="entry name" value="P-loop containing nucleoside triphosphate hydrolases"/>
    <property type="match status" value="2"/>
</dbReference>
<feature type="binding site" evidence="8">
    <location>
        <begin position="58"/>
        <end position="62"/>
    </location>
    <ligand>
        <name>GTP</name>
        <dbReference type="ChEBI" id="CHEBI:37565"/>
        <label>1</label>
    </ligand>
</feature>
<evidence type="ECO:0000259" key="11">
    <source>
        <dbReference type="PROSITE" id="PS51712"/>
    </source>
</evidence>
<accession>A0ABX1QPI4</accession>
<name>A0ABX1QPI4_9PROT</name>
<dbReference type="EMBL" id="JAAAUB010000015">
    <property type="protein sequence ID" value="NMH17291.1"/>
    <property type="molecule type" value="Genomic_DNA"/>
</dbReference>
<evidence type="ECO:0000256" key="3">
    <source>
        <dbReference type="ARBA" id="ARBA00022517"/>
    </source>
</evidence>
<feature type="domain" description="EngA-type G" evidence="11">
    <location>
        <begin position="180"/>
        <end position="353"/>
    </location>
</feature>
<dbReference type="CDD" id="cd01894">
    <property type="entry name" value="EngA1"/>
    <property type="match status" value="1"/>
</dbReference>
<dbReference type="InterPro" id="IPR032859">
    <property type="entry name" value="KH_dom-like"/>
</dbReference>
<dbReference type="PANTHER" id="PTHR43834:SF6">
    <property type="entry name" value="GTPASE DER"/>
    <property type="match status" value="1"/>
</dbReference>
<organism evidence="12 13">
    <name type="scientific">Tepidiphilus baoligensis</name>
    <dbReference type="NCBI Taxonomy" id="2698687"/>
    <lineage>
        <taxon>Bacteria</taxon>
        <taxon>Pseudomonadati</taxon>
        <taxon>Pseudomonadota</taxon>
        <taxon>Hydrogenophilia</taxon>
        <taxon>Hydrogenophilales</taxon>
        <taxon>Hydrogenophilaceae</taxon>
        <taxon>Tepidiphilus</taxon>
    </lineage>
</organism>
<keyword evidence="13" id="KW-1185">Reference proteome</keyword>
<evidence type="ECO:0000256" key="2">
    <source>
        <dbReference type="ARBA" id="ARBA00020953"/>
    </source>
</evidence>
<dbReference type="InterPro" id="IPR003593">
    <property type="entry name" value="AAA+_ATPase"/>
</dbReference>
<dbReference type="PRINTS" id="PR00326">
    <property type="entry name" value="GTP1OBG"/>
</dbReference>
<dbReference type="SMART" id="SM00382">
    <property type="entry name" value="AAA"/>
    <property type="match status" value="2"/>
</dbReference>
<dbReference type="NCBIfam" id="TIGR03594">
    <property type="entry name" value="GTPase_EngA"/>
    <property type="match status" value="1"/>
</dbReference>
<evidence type="ECO:0000256" key="6">
    <source>
        <dbReference type="ARBA" id="ARBA00023134"/>
    </source>
</evidence>
<evidence type="ECO:0000256" key="5">
    <source>
        <dbReference type="ARBA" id="ARBA00022741"/>
    </source>
</evidence>
<dbReference type="CDD" id="cd01895">
    <property type="entry name" value="EngA2"/>
    <property type="match status" value="1"/>
</dbReference>
<evidence type="ECO:0000256" key="7">
    <source>
        <dbReference type="ARBA" id="ARBA00032345"/>
    </source>
</evidence>
<keyword evidence="5 8" id="KW-0547">Nucleotide-binding</keyword>
<comment type="subunit">
    <text evidence="8">Associates with the 50S ribosomal subunit.</text>
</comment>
<dbReference type="PANTHER" id="PTHR43834">
    <property type="entry name" value="GTPASE DER"/>
    <property type="match status" value="1"/>
</dbReference>
<feature type="binding site" evidence="8">
    <location>
        <begin position="233"/>
        <end position="237"/>
    </location>
    <ligand>
        <name>GTP</name>
        <dbReference type="ChEBI" id="CHEBI:37565"/>
        <label>2</label>
    </ligand>
</feature>
<dbReference type="PROSITE" id="PS51712">
    <property type="entry name" value="G_ENGA"/>
    <property type="match status" value="2"/>
</dbReference>
<evidence type="ECO:0000256" key="4">
    <source>
        <dbReference type="ARBA" id="ARBA00022737"/>
    </source>
</evidence>
<comment type="caution">
    <text evidence="12">The sequence shown here is derived from an EMBL/GenBank/DDBJ whole genome shotgun (WGS) entry which is preliminary data.</text>
</comment>
<dbReference type="Gene3D" id="3.40.50.300">
    <property type="entry name" value="P-loop containing nucleotide triphosphate hydrolases"/>
    <property type="match status" value="2"/>
</dbReference>
<protein>
    <recommendedName>
        <fullName evidence="2 8">GTPase Der</fullName>
    </recommendedName>
    <alternativeName>
        <fullName evidence="7 8">GTP-binding protein EngA</fullName>
    </alternativeName>
</protein>
<sequence length="446" mass="49043">MAALPTVVLVGRPNVGKSTLFNRLTQSRDALVADVPGLTRDRRYGQGKLGPRPYLVVDTAGFDPTSKEGLTREMARQAEQAIREADVVLFLVDGRAGLTAHDRDIADYLRRLGRSVRLVVNKTEGMRQTYVTAEFHALGLGEPLAISAAHGEGVRQMIAEVLADFPEEDSNEPPQEEDAPRVAVVGRPNVGKSTLINALVGEERLIAYDLPGTTRDAIEVPFVRGSRRYVLVDTAGVRRKGRVTEAVEKFSVIKTLQAVERANVVVLVLDATQGIADQDAHLGGFILETGCALVIAVNKWDAVDDYQRSLVKTQLASKLGFLSFARTVFLSAAQGRGLEPLLKAVDEAHAAAFAKLPTPQLTRVLQELVKRQAPPRHGLFRPKPRYAHQGGSNPPVIVIHGNALEHLPKSYRRYLEHGFLEAFRLRGTPLKLEWRTSENPYVKRSD</sequence>
<dbReference type="Gene3D" id="3.30.300.20">
    <property type="match status" value="1"/>
</dbReference>
<dbReference type="Pfam" id="PF01926">
    <property type="entry name" value="MMR_HSR1"/>
    <property type="match status" value="2"/>
</dbReference>
<evidence type="ECO:0000256" key="1">
    <source>
        <dbReference type="ARBA" id="ARBA00008279"/>
    </source>
</evidence>
<evidence type="ECO:0000313" key="13">
    <source>
        <dbReference type="Proteomes" id="UP000669605"/>
    </source>
</evidence>
<feature type="domain" description="EngA-type G" evidence="11">
    <location>
        <begin position="5"/>
        <end position="169"/>
    </location>
</feature>
<dbReference type="HAMAP" id="MF_00195">
    <property type="entry name" value="GTPase_Der"/>
    <property type="match status" value="1"/>
</dbReference>
<feature type="binding site" evidence="8">
    <location>
        <begin position="298"/>
        <end position="301"/>
    </location>
    <ligand>
        <name>GTP</name>
        <dbReference type="ChEBI" id="CHEBI:37565"/>
        <label>2</label>
    </ligand>
</feature>